<dbReference type="OrthoDB" id="1262810at2759"/>
<dbReference type="PANTHER" id="PTHR32387">
    <property type="entry name" value="WU:FJ29H11"/>
    <property type="match status" value="1"/>
</dbReference>
<keyword evidence="2" id="KW-1185">Reference proteome</keyword>
<dbReference type="InterPro" id="IPR036890">
    <property type="entry name" value="HATPase_C_sf"/>
</dbReference>
<gene>
    <name evidence="1" type="ORF">CRHIZ90672A_00001973</name>
</gene>
<dbReference type="InterPro" id="IPR052957">
    <property type="entry name" value="Auxin_embryo_med"/>
</dbReference>
<comment type="caution">
    <text evidence="1">The sequence shown here is derived from an EMBL/GenBank/DDBJ whole genome shotgun (WGS) entry which is preliminary data.</text>
</comment>
<accession>A0A9N9YT93</accession>
<evidence type="ECO:0000313" key="2">
    <source>
        <dbReference type="Proteomes" id="UP000696573"/>
    </source>
</evidence>
<reference evidence="1" key="1">
    <citation type="submission" date="2021-10" db="EMBL/GenBank/DDBJ databases">
        <authorList>
            <person name="Piombo E."/>
        </authorList>
    </citation>
    <scope>NUCLEOTIDE SEQUENCE</scope>
</reference>
<dbReference type="SUPFAM" id="SSF55874">
    <property type="entry name" value="ATPase domain of HSP90 chaperone/DNA topoisomerase II/histidine kinase"/>
    <property type="match status" value="1"/>
</dbReference>
<dbReference type="NCBIfam" id="NF047352">
    <property type="entry name" value="P_loop_sacsin"/>
    <property type="match status" value="1"/>
</dbReference>
<dbReference type="Proteomes" id="UP000696573">
    <property type="component" value="Unassembled WGS sequence"/>
</dbReference>
<organism evidence="1 2">
    <name type="scientific">Clonostachys rhizophaga</name>
    <dbReference type="NCBI Taxonomy" id="160324"/>
    <lineage>
        <taxon>Eukaryota</taxon>
        <taxon>Fungi</taxon>
        <taxon>Dikarya</taxon>
        <taxon>Ascomycota</taxon>
        <taxon>Pezizomycotina</taxon>
        <taxon>Sordariomycetes</taxon>
        <taxon>Hypocreomycetidae</taxon>
        <taxon>Hypocreales</taxon>
        <taxon>Bionectriaceae</taxon>
        <taxon>Clonostachys</taxon>
    </lineage>
</organism>
<evidence type="ECO:0000313" key="1">
    <source>
        <dbReference type="EMBL" id="CAH0027999.1"/>
    </source>
</evidence>
<dbReference type="EMBL" id="CABFNQ020000730">
    <property type="protein sequence ID" value="CAH0027999.1"/>
    <property type="molecule type" value="Genomic_DNA"/>
</dbReference>
<dbReference type="PANTHER" id="PTHR32387:SF0">
    <property type="entry name" value="PROTEIN NO VEIN"/>
    <property type="match status" value="1"/>
</dbReference>
<dbReference type="Gene3D" id="3.30.565.10">
    <property type="entry name" value="Histidine kinase-like ATPase, C-terminal domain"/>
    <property type="match status" value="1"/>
</dbReference>
<proteinExistence type="predicted"/>
<evidence type="ECO:0008006" key="3">
    <source>
        <dbReference type="Google" id="ProtNLM"/>
    </source>
</evidence>
<protein>
    <recommendedName>
        <fullName evidence="3">Sacsin</fullName>
    </recommendedName>
</protein>
<name>A0A9N9YT93_9HYPO</name>
<sequence>MAAPAAAGVADRAQARELVDEIAVNHGYLPPHVVDLIPDEIRATVLHALQKKDNMIAASVSTLAQNLYSSSARFIFELLQNAADNSYLKALADGHDPYVSFSVYPDRLVVECNEDGFTSENLTAICNIGKSSKQGAQGYIGEKGIGFKSTFMAAWKVKIESGPFTFYFEHQVGDSGMGMITPIWFEPEDEFQGPGTQISLYFHDNGTPGDLTERRDEVISQLKDLQGEALLFVNKLRRINIAVFESGEDKIWSKSMALSDSPNFPQGSELRTSKFDATSGTDSEMVRQFHVTKYDATGLSRNENRSYSETEEGLALYSTSQVVLAFPLDANDEPITEIQDVFAFMPVRKIGFNFLIHADFVTQANRQDIVWSSQRNVGLRKAIGQALVKGIEELAKHQTLQYKWMRYLPREESLNHSPFWKDMVSEIKSPLSQAQILVPIRQAARCPIQQMRQLEARYLDKNGDPLIPDLCNSPMYLSKDYEDNDLNILREYGLSVLQVYEIYPILSAMVQEQSWKKALFETRDENWHSRLAKLILAAINYDMTQLSGSSQPSGNIGSSSSSSGLFSFGSRETADTQIRGNSNTGPSNTSLFAFSSQGKTNASATGTLDSRASTPGLFSFSDQNADSTKSTVKNRFVHLPLIPLASGEVAPARPIFGKGTTCHFSDFEGIPVPRDLVPRVVLPAAAANASCRQLYESLGVLKPSPSYVIQMLVAKHKNSFFKHNVTLEETKQHLVWLYRMKLPSSGPNAGSHPLFAQNPSVLDDMKLFDHKNREVRPLQDFVYLPGGGKYCAQNWLRPVQIPGEPDVEVDVPYLHPYYLEDPPRQPLGSGWTWEDWLHHAFNLVEDVEFIAGLDDHRLFKRKVTLSHEGAFLIKYRSEEVLTYFANKWREPDFRKCWEENSERVDLIKKAEFRTISEGKTRVLQDAFLPFPALLSRCESFLKNHEAVNFLKVEAPLEDDDPCWMGFAKHFGIKANDGIHLSVEILRALITDASAPANSMWHSIWTLYNRIYAQYLSFDQKDKHPIKAMFRTYKSFIYIGENKDGVNVWKSPDDCLWDAPPAFSLRVPLRDTWKEVLDSIEPQDSDSLAHFFCHFLGIKNTTIQNILDELCHKRDLFYRHPAATSYNLKETYELLHQLSVASATSQTELKHISKTQKKWFKTSECLWSANGAIVRKPSLDEIYPDLKEFFHKFLEIPELDLRLFYQELVDMHDTVPTAAAAKDMLISLNAMLSSSSDPVRFGPQAERFHIFPAILPNGTPRVLRSHVHFFINDRRHYAEALKDSLTILDLTLDEVTRLHGVFEWFNLKDRYLSQVVVEKTSVEEGNYEKLNSLMRDLALKSPALVSIAIYSNESLDPDKLNSSLQKVQVYVTDSIKSTLIAEEGGKKVEKSIGKSDLHIQRLDNGDLRIYLTPDEDSRDLAIASKLPRELMAALLGYDTRKVDATVFNIAASILQAKRSHVHRILELNGVPDLNLPCLVGENYLAAEVEAENRKMAILPNSPGRSSQSSLTLQDTYDKDAYLDVLVHVVEAARAHQFPTKSGEADLSQALNGLNISNSKPKPKQLKFSHSNADEWRQMVGAAGELFVSGKCNFLLLARTNDPFPVQVFEMLSSLDPPLPKFGRSNWQSIMRRFVTDHPDYADMDAWVGEEDGDIQYKDTQNALTDYLIERGYFDETWMRQYWSESSTGSSRKKVFAIFRVYGIESGEIGLKVYVDAESASQGGNLKFEADSWVVKAL</sequence>